<organism evidence="3 4">
    <name type="scientific">Cohnella zeiphila</name>
    <dbReference type="NCBI Taxonomy" id="2761120"/>
    <lineage>
        <taxon>Bacteria</taxon>
        <taxon>Bacillati</taxon>
        <taxon>Bacillota</taxon>
        <taxon>Bacilli</taxon>
        <taxon>Bacillales</taxon>
        <taxon>Paenibacillaceae</taxon>
        <taxon>Cohnella</taxon>
    </lineage>
</organism>
<name>A0A7X0SGC0_9BACL</name>
<feature type="domain" description="Cupin type-2" evidence="2">
    <location>
        <begin position="50"/>
        <end position="108"/>
    </location>
</feature>
<dbReference type="Gene3D" id="2.60.120.10">
    <property type="entry name" value="Jelly Rolls"/>
    <property type="match status" value="1"/>
</dbReference>
<evidence type="ECO:0000256" key="1">
    <source>
        <dbReference type="SAM" id="MobiDB-lite"/>
    </source>
</evidence>
<gene>
    <name evidence="3" type="ORF">H7C18_00875</name>
</gene>
<dbReference type="AlphaFoldDB" id="A0A7X0SGC0"/>
<keyword evidence="4" id="KW-1185">Reference proteome</keyword>
<accession>A0A7X0SGC0</accession>
<dbReference type="InterPro" id="IPR013096">
    <property type="entry name" value="Cupin_2"/>
</dbReference>
<dbReference type="Proteomes" id="UP000564644">
    <property type="component" value="Unassembled WGS sequence"/>
</dbReference>
<dbReference type="Pfam" id="PF07883">
    <property type="entry name" value="Cupin_2"/>
    <property type="match status" value="1"/>
</dbReference>
<comment type="caution">
    <text evidence="3">The sequence shown here is derived from an EMBL/GenBank/DDBJ whole genome shotgun (WGS) entry which is preliminary data.</text>
</comment>
<sequence>MRKCRLSDLSDNPDGKHLFRNLMPGSYLSAGGLAFERPGSRSHTNDGPDGTDRHVHSDCEAFLILQGRGTLELDEAFIPIVAGDVIVVEPGEDHHLIASEDDPPVVLWCHAGPQRHPRQFDAR</sequence>
<dbReference type="EMBL" id="JACJVO010000001">
    <property type="protein sequence ID" value="MBB6729448.1"/>
    <property type="molecule type" value="Genomic_DNA"/>
</dbReference>
<evidence type="ECO:0000313" key="4">
    <source>
        <dbReference type="Proteomes" id="UP000564644"/>
    </source>
</evidence>
<feature type="compositionally biased region" description="Basic and acidic residues" evidence="1">
    <location>
        <begin position="43"/>
        <end position="53"/>
    </location>
</feature>
<proteinExistence type="predicted"/>
<dbReference type="InterPro" id="IPR011051">
    <property type="entry name" value="RmlC_Cupin_sf"/>
</dbReference>
<dbReference type="SUPFAM" id="SSF51182">
    <property type="entry name" value="RmlC-like cupins"/>
    <property type="match status" value="1"/>
</dbReference>
<evidence type="ECO:0000313" key="3">
    <source>
        <dbReference type="EMBL" id="MBB6729448.1"/>
    </source>
</evidence>
<feature type="region of interest" description="Disordered" evidence="1">
    <location>
        <begin position="33"/>
        <end position="53"/>
    </location>
</feature>
<dbReference type="RefSeq" id="WP_185127114.1">
    <property type="nucleotide sequence ID" value="NZ_JACJVO010000001.1"/>
</dbReference>
<protein>
    <submittedName>
        <fullName evidence="3">Cupin domain-containing protein</fullName>
    </submittedName>
</protein>
<dbReference type="InterPro" id="IPR014710">
    <property type="entry name" value="RmlC-like_jellyroll"/>
</dbReference>
<reference evidence="3 4" key="1">
    <citation type="submission" date="2020-08" db="EMBL/GenBank/DDBJ databases">
        <title>Cohnella phylogeny.</title>
        <authorList>
            <person name="Dunlap C."/>
        </authorList>
    </citation>
    <scope>NUCLEOTIDE SEQUENCE [LARGE SCALE GENOMIC DNA]</scope>
    <source>
        <strain evidence="3 4">CBP 2801</strain>
    </source>
</reference>
<evidence type="ECO:0000259" key="2">
    <source>
        <dbReference type="Pfam" id="PF07883"/>
    </source>
</evidence>